<comment type="caution">
    <text evidence="9">The sequence shown here is derived from an EMBL/GenBank/DDBJ whole genome shotgun (WGS) entry which is preliminary data.</text>
</comment>
<evidence type="ECO:0000313" key="10">
    <source>
        <dbReference type="Proteomes" id="UP000054099"/>
    </source>
</evidence>
<dbReference type="Pfam" id="PF17042">
    <property type="entry name" value="NBD_C"/>
    <property type="match status" value="1"/>
</dbReference>
<evidence type="ECO:0008006" key="11">
    <source>
        <dbReference type="Google" id="ProtNLM"/>
    </source>
</evidence>
<dbReference type="InterPro" id="IPR010737">
    <property type="entry name" value="4-carb_acid_sugar_kinase_N"/>
</dbReference>
<evidence type="ECO:0000256" key="1">
    <source>
        <dbReference type="ARBA" id="ARBA00005715"/>
    </source>
</evidence>
<dbReference type="Pfam" id="PF07005">
    <property type="entry name" value="SBD_N"/>
    <property type="match status" value="1"/>
</dbReference>
<dbReference type="Gene3D" id="3.40.980.20">
    <property type="entry name" value="Four-carbon acid sugar kinase, nucleotide binding domain"/>
    <property type="match status" value="1"/>
</dbReference>
<organism evidence="9 10">
    <name type="scientific">Fictibacillus enclensis</name>
    <dbReference type="NCBI Taxonomy" id="1017270"/>
    <lineage>
        <taxon>Bacteria</taxon>
        <taxon>Bacillati</taxon>
        <taxon>Bacillota</taxon>
        <taxon>Bacilli</taxon>
        <taxon>Bacillales</taxon>
        <taxon>Fictibacillaceae</taxon>
        <taxon>Fictibacillus</taxon>
    </lineage>
</organism>
<dbReference type="SUPFAM" id="SSF142764">
    <property type="entry name" value="YgbK-like"/>
    <property type="match status" value="1"/>
</dbReference>
<keyword evidence="6" id="KW-0119">Carbohydrate metabolism</keyword>
<dbReference type="GO" id="GO:0016301">
    <property type="term" value="F:kinase activity"/>
    <property type="evidence" value="ECO:0007669"/>
    <property type="project" value="UniProtKB-KW"/>
</dbReference>
<dbReference type="GO" id="GO:0005524">
    <property type="term" value="F:ATP binding"/>
    <property type="evidence" value="ECO:0007669"/>
    <property type="project" value="UniProtKB-KW"/>
</dbReference>
<keyword evidence="10" id="KW-1185">Reference proteome</keyword>
<keyword evidence="3" id="KW-0547">Nucleotide-binding</keyword>
<dbReference type="Gene3D" id="3.40.50.10840">
    <property type="entry name" value="Putative sugar-binding, N-terminal domain"/>
    <property type="match status" value="1"/>
</dbReference>
<evidence type="ECO:0000256" key="4">
    <source>
        <dbReference type="ARBA" id="ARBA00022777"/>
    </source>
</evidence>
<evidence type="ECO:0000256" key="2">
    <source>
        <dbReference type="ARBA" id="ARBA00022679"/>
    </source>
</evidence>
<name>A0A0V8J4M5_9BACL</name>
<keyword evidence="5" id="KW-0067">ATP-binding</keyword>
<dbReference type="AlphaFoldDB" id="A0A0V8J4M5"/>
<dbReference type="InterPro" id="IPR042213">
    <property type="entry name" value="NBD_C_sf"/>
</dbReference>
<keyword evidence="2" id="KW-0808">Transferase</keyword>
<dbReference type="OrthoDB" id="9778478at2"/>
<evidence type="ECO:0000256" key="3">
    <source>
        <dbReference type="ARBA" id="ARBA00022741"/>
    </source>
</evidence>
<sequence>MQLFILADDLTGANDSGVQLSKQGFRSNVWFDASRGEGDRADVVIYDTDSRAVQEETAYDRARQAVTFLENREDVHVYKKMDSTLRGNIGSELKAVSDGYRPEMVVISPAFPKLKRQTINGTLFVDGCPVEKTEFGRDPKTPVNESHIPTLLTGHATGQIQTIDTQLLSRSIPEVKAAVAQALDEGKTWFVCDAETEEHLKKTASVFASFQKKALWAGSAGLIEYLPDALGLQPPKEANDETREIGKTLTVSASLSGTTKTQLDRVKEMNDVCMLEMDPADLIQETYDVQTIVDEVKQKKEQKHFLLYVDSCEENRKAAEKLSVQLNMDKNQIGEAISRELGRIARSLLIEFPAIQGLVLTGGDTAKAVCSELGMDRMELRSEIEAGLPIGKLSNENSEYWAVTKAGGFGNEQSLVHALKYMTGEVLEYESRS</sequence>
<evidence type="ECO:0000259" key="7">
    <source>
        <dbReference type="Pfam" id="PF07005"/>
    </source>
</evidence>
<accession>A0A0V8J4M5</accession>
<gene>
    <name evidence="9" type="ORF">AS030_16695</name>
</gene>
<dbReference type="InterPro" id="IPR031475">
    <property type="entry name" value="NBD_C"/>
</dbReference>
<evidence type="ECO:0000259" key="8">
    <source>
        <dbReference type="Pfam" id="PF17042"/>
    </source>
</evidence>
<dbReference type="RefSeq" id="WP_061973699.1">
    <property type="nucleotide sequence ID" value="NZ_FMAV01000003.1"/>
</dbReference>
<evidence type="ECO:0000313" key="9">
    <source>
        <dbReference type="EMBL" id="KSU81923.1"/>
    </source>
</evidence>
<dbReference type="InterPro" id="IPR037051">
    <property type="entry name" value="4-carb_acid_sugar_kinase_N_sf"/>
</dbReference>
<evidence type="ECO:0000256" key="5">
    <source>
        <dbReference type="ARBA" id="ARBA00022840"/>
    </source>
</evidence>
<dbReference type="Proteomes" id="UP000054099">
    <property type="component" value="Unassembled WGS sequence"/>
</dbReference>
<reference evidence="9 10" key="1">
    <citation type="journal article" date="2014" name="Antonie Van Leeuwenhoek">
        <title>Fictibacillus enclensis sp. nov., isolated from marine sediment.</title>
        <authorList>
            <person name="Dastager S.G."/>
            <person name="Mawlankar R."/>
            <person name="Srinivasan K."/>
            <person name="Tang S.K."/>
            <person name="Lee J.C."/>
            <person name="Ramana V.V."/>
            <person name="Shouche Y.S."/>
        </authorList>
    </citation>
    <scope>NUCLEOTIDE SEQUENCE [LARGE SCALE GENOMIC DNA]</scope>
    <source>
        <strain evidence="9 10">NIO-1003</strain>
    </source>
</reference>
<comment type="similarity">
    <text evidence="1">Belongs to the four-carbon acid sugar kinase family.</text>
</comment>
<feature type="domain" description="Four-carbon acid sugar kinase N-terminal" evidence="7">
    <location>
        <begin position="4"/>
        <end position="226"/>
    </location>
</feature>
<keyword evidence="4" id="KW-0418">Kinase</keyword>
<evidence type="ECO:0000256" key="6">
    <source>
        <dbReference type="ARBA" id="ARBA00023277"/>
    </source>
</evidence>
<protein>
    <recommendedName>
        <fullName evidence="11">Hrp-dependent type III effector protein</fullName>
    </recommendedName>
</protein>
<proteinExistence type="inferred from homology"/>
<feature type="domain" description="Four-carbon acid sugar kinase nucleotide binding" evidence="8">
    <location>
        <begin position="249"/>
        <end position="415"/>
    </location>
</feature>
<dbReference type="EMBL" id="LNQN01000005">
    <property type="protein sequence ID" value="KSU81923.1"/>
    <property type="molecule type" value="Genomic_DNA"/>
</dbReference>